<dbReference type="PIRSF" id="PIRSF000103">
    <property type="entry name" value="HIBADH"/>
    <property type="match status" value="1"/>
</dbReference>
<dbReference type="InterPro" id="IPR013328">
    <property type="entry name" value="6PGD_dom2"/>
</dbReference>
<feature type="active site" evidence="3">
    <location>
        <position position="164"/>
    </location>
</feature>
<dbReference type="AlphaFoldDB" id="A0A848EHA2"/>
<evidence type="ECO:0000256" key="3">
    <source>
        <dbReference type="PIRSR" id="PIRSR000103-1"/>
    </source>
</evidence>
<name>A0A848EHA2_9PROT</name>
<dbReference type="InterPro" id="IPR029154">
    <property type="entry name" value="HIBADH-like_NADP-bd"/>
</dbReference>
<evidence type="ECO:0000259" key="5">
    <source>
        <dbReference type="Pfam" id="PF14833"/>
    </source>
</evidence>
<dbReference type="PANTHER" id="PTHR22981:SF7">
    <property type="entry name" value="3-HYDROXYISOBUTYRATE DEHYDROGENASE, MITOCHONDRIAL"/>
    <property type="match status" value="1"/>
</dbReference>
<dbReference type="EMBL" id="JABBKX010000011">
    <property type="protein sequence ID" value="NMJ44024.1"/>
    <property type="molecule type" value="Genomic_DNA"/>
</dbReference>
<dbReference type="Proteomes" id="UP000548582">
    <property type="component" value="Unassembled WGS sequence"/>
</dbReference>
<gene>
    <name evidence="6" type="ORF">GWK16_22440</name>
</gene>
<keyword evidence="7" id="KW-1185">Reference proteome</keyword>
<dbReference type="GO" id="GO:0051287">
    <property type="term" value="F:NAD binding"/>
    <property type="evidence" value="ECO:0007669"/>
    <property type="project" value="InterPro"/>
</dbReference>
<dbReference type="InterPro" id="IPR006115">
    <property type="entry name" value="6PGDH_NADP-bd"/>
</dbReference>
<accession>A0A848EHA2</accession>
<dbReference type="Gene3D" id="3.40.50.720">
    <property type="entry name" value="NAD(P)-binding Rossmann-like Domain"/>
    <property type="match status" value="1"/>
</dbReference>
<dbReference type="InterPro" id="IPR008927">
    <property type="entry name" value="6-PGluconate_DH-like_C_sf"/>
</dbReference>
<evidence type="ECO:0000313" key="6">
    <source>
        <dbReference type="EMBL" id="NMJ44024.1"/>
    </source>
</evidence>
<protein>
    <submittedName>
        <fullName evidence="6">NAD(P)-dependent oxidoreductase</fullName>
    </submittedName>
</protein>
<evidence type="ECO:0000256" key="1">
    <source>
        <dbReference type="ARBA" id="ARBA00023002"/>
    </source>
</evidence>
<evidence type="ECO:0000313" key="7">
    <source>
        <dbReference type="Proteomes" id="UP000548582"/>
    </source>
</evidence>
<keyword evidence="1" id="KW-0560">Oxidoreductase</keyword>
<dbReference type="PROSITE" id="PS00895">
    <property type="entry name" value="3_HYDROXYISOBUT_DH"/>
    <property type="match status" value="1"/>
</dbReference>
<dbReference type="GO" id="GO:0016616">
    <property type="term" value="F:oxidoreductase activity, acting on the CH-OH group of donors, NAD or NADP as acceptor"/>
    <property type="evidence" value="ECO:0007669"/>
    <property type="project" value="TreeGrafter"/>
</dbReference>
<proteinExistence type="predicted"/>
<dbReference type="GO" id="GO:0016054">
    <property type="term" value="P:organic acid catabolic process"/>
    <property type="evidence" value="ECO:0007669"/>
    <property type="project" value="UniProtKB-ARBA"/>
</dbReference>
<keyword evidence="2" id="KW-0520">NAD</keyword>
<dbReference type="InterPro" id="IPR002204">
    <property type="entry name" value="3-OH-isobutyrate_DH-rel_CS"/>
</dbReference>
<feature type="domain" description="6-phosphogluconate dehydrogenase NADP-binding" evidence="4">
    <location>
        <begin position="2"/>
        <end position="155"/>
    </location>
</feature>
<dbReference type="PANTHER" id="PTHR22981">
    <property type="entry name" value="3-HYDROXYISOBUTYRATE DEHYDROGENASE-RELATED"/>
    <property type="match status" value="1"/>
</dbReference>
<dbReference type="GO" id="GO:0050661">
    <property type="term" value="F:NADP binding"/>
    <property type="evidence" value="ECO:0007669"/>
    <property type="project" value="InterPro"/>
</dbReference>
<dbReference type="SUPFAM" id="SSF51735">
    <property type="entry name" value="NAD(P)-binding Rossmann-fold domains"/>
    <property type="match status" value="1"/>
</dbReference>
<dbReference type="InterPro" id="IPR036291">
    <property type="entry name" value="NAD(P)-bd_dom_sf"/>
</dbReference>
<reference evidence="6 7" key="1">
    <citation type="submission" date="2020-03" db="EMBL/GenBank/DDBJ databases">
        <authorList>
            <person name="Sun Q."/>
        </authorList>
    </citation>
    <scope>NUCLEOTIDE SEQUENCE [LARGE SCALE GENOMIC DNA]</scope>
    <source>
        <strain evidence="6 7">JC162</strain>
    </source>
</reference>
<sequence length="285" mass="28064">MVAVVGLGNMGMAMVTRLRGLGLAPPAWDLDPAKRAAAEATGAVVPEGLGGIADAVVLLSLPNEAAVAAVLEALLPGLPAGAVIADTSTLSPGAVRDFAARVAAAGCAYLDAPVSGGPAGAAAGTLAMMIGGEAAALDRARPDLDRVATKILHIGASGAGQVAKLVNNLMVATNLVVAGEALRLGARAGVAPEALLPVLNGATGRSAATEINWPRWIASGTFDSGFSAGLMRKDVRLAVALAEAVGAPLDATARAAAAWEALSGAVPDVEDFNRLSAAIFEGATA</sequence>
<dbReference type="InterPro" id="IPR015815">
    <property type="entry name" value="HIBADH-related"/>
</dbReference>
<evidence type="ECO:0000259" key="4">
    <source>
        <dbReference type="Pfam" id="PF03446"/>
    </source>
</evidence>
<dbReference type="Pfam" id="PF03446">
    <property type="entry name" value="NAD_binding_2"/>
    <property type="match status" value="1"/>
</dbReference>
<dbReference type="Pfam" id="PF14833">
    <property type="entry name" value="NAD_binding_11"/>
    <property type="match status" value="1"/>
</dbReference>
<comment type="caution">
    <text evidence="6">The sequence shown here is derived from an EMBL/GenBank/DDBJ whole genome shotgun (WGS) entry which is preliminary data.</text>
</comment>
<dbReference type="Gene3D" id="1.10.1040.10">
    <property type="entry name" value="N-(1-d-carboxylethyl)-l-norvaline Dehydrogenase, domain 2"/>
    <property type="match status" value="1"/>
</dbReference>
<dbReference type="SUPFAM" id="SSF48179">
    <property type="entry name" value="6-phosphogluconate dehydrogenase C-terminal domain-like"/>
    <property type="match status" value="1"/>
</dbReference>
<feature type="domain" description="3-hydroxyisobutyrate dehydrogenase-like NAD-binding" evidence="5">
    <location>
        <begin position="158"/>
        <end position="273"/>
    </location>
</feature>
<evidence type="ECO:0000256" key="2">
    <source>
        <dbReference type="ARBA" id="ARBA00023027"/>
    </source>
</evidence>
<organism evidence="6 7">
    <name type="scientific">Neoroseomonas marina</name>
    <dbReference type="NCBI Taxonomy" id="1232220"/>
    <lineage>
        <taxon>Bacteria</taxon>
        <taxon>Pseudomonadati</taxon>
        <taxon>Pseudomonadota</taxon>
        <taxon>Alphaproteobacteria</taxon>
        <taxon>Acetobacterales</taxon>
        <taxon>Acetobacteraceae</taxon>
        <taxon>Neoroseomonas</taxon>
    </lineage>
</organism>